<comment type="subcellular location">
    <subcellularLocation>
        <location evidence="1">Membrane</location>
        <topology evidence="1">Multi-pass membrane protein</topology>
    </subcellularLocation>
</comment>
<dbReference type="Pfam" id="PF04138">
    <property type="entry name" value="GtrA_DPMS_TM"/>
    <property type="match status" value="1"/>
</dbReference>
<feature type="domain" description="GtrA/DPMS transmembrane" evidence="7">
    <location>
        <begin position="50"/>
        <end position="164"/>
    </location>
</feature>
<keyword evidence="9" id="KW-1185">Reference proteome</keyword>
<keyword evidence="4 6" id="KW-1133">Transmembrane helix</keyword>
<protein>
    <submittedName>
        <fullName evidence="8">Putative flippase GtrA</fullName>
    </submittedName>
</protein>
<evidence type="ECO:0000313" key="8">
    <source>
        <dbReference type="EMBL" id="RAK09869.1"/>
    </source>
</evidence>
<dbReference type="InterPro" id="IPR051401">
    <property type="entry name" value="GtrA_CellWall_Glycosyl"/>
</dbReference>
<gene>
    <name evidence="8" type="ORF">ATI53_106512</name>
</gene>
<comment type="caution">
    <text evidence="8">The sequence shown here is derived from an EMBL/GenBank/DDBJ whole genome shotgun (WGS) entry which is preliminary data.</text>
</comment>
<evidence type="ECO:0000256" key="1">
    <source>
        <dbReference type="ARBA" id="ARBA00004141"/>
    </source>
</evidence>
<accession>A0A327XV48</accession>
<reference evidence="8 9" key="1">
    <citation type="submission" date="2018-06" db="EMBL/GenBank/DDBJ databases">
        <title>Genomic Encyclopedia of Archaeal and Bacterial Type Strains, Phase II (KMG-II): from individual species to whole genera.</title>
        <authorList>
            <person name="Goeker M."/>
        </authorList>
    </citation>
    <scope>NUCLEOTIDE SEQUENCE [LARGE SCALE GENOMIC DNA]</scope>
    <source>
        <strain evidence="8 9">DSM 22011</strain>
    </source>
</reference>
<feature type="transmembrane region" description="Helical" evidence="6">
    <location>
        <begin position="113"/>
        <end position="134"/>
    </location>
</feature>
<evidence type="ECO:0000256" key="3">
    <source>
        <dbReference type="ARBA" id="ARBA00022692"/>
    </source>
</evidence>
<dbReference type="GO" id="GO:0005886">
    <property type="term" value="C:plasma membrane"/>
    <property type="evidence" value="ECO:0007669"/>
    <property type="project" value="TreeGrafter"/>
</dbReference>
<organism evidence="8 9">
    <name type="scientific">Salipiger aestuarii</name>
    <dbReference type="NCBI Taxonomy" id="568098"/>
    <lineage>
        <taxon>Bacteria</taxon>
        <taxon>Pseudomonadati</taxon>
        <taxon>Pseudomonadota</taxon>
        <taxon>Alphaproteobacteria</taxon>
        <taxon>Rhodobacterales</taxon>
        <taxon>Roseobacteraceae</taxon>
        <taxon>Salipiger</taxon>
    </lineage>
</organism>
<dbReference type="PANTHER" id="PTHR38459">
    <property type="entry name" value="PROPHAGE BACTOPRENOL-LINKED GLUCOSE TRANSLOCASE HOMOLOG"/>
    <property type="match status" value="1"/>
</dbReference>
<sequence>MPRRGKKCRQCLILPAPCVHQLPRFTLRDPPVPQSRQAPKPATRRHLVGFAVAGGLGFATDAGVLMLGTMLGLSPALARLPSFLAAVLVTWGVNRRLTFRTAAAPTLREFLSYLAAMALGLAVNYTAFLAVLSVSDIARALPVLALVPATAAGMVVNFISARHVLNR</sequence>
<evidence type="ECO:0000256" key="4">
    <source>
        <dbReference type="ARBA" id="ARBA00022989"/>
    </source>
</evidence>
<dbReference type="EMBL" id="QLMG01000065">
    <property type="protein sequence ID" value="RAK09869.1"/>
    <property type="molecule type" value="Genomic_DNA"/>
</dbReference>
<keyword evidence="5 6" id="KW-0472">Membrane</keyword>
<evidence type="ECO:0000256" key="2">
    <source>
        <dbReference type="ARBA" id="ARBA00009399"/>
    </source>
</evidence>
<keyword evidence="3 6" id="KW-0812">Transmembrane</keyword>
<evidence type="ECO:0000256" key="5">
    <source>
        <dbReference type="ARBA" id="ARBA00023136"/>
    </source>
</evidence>
<proteinExistence type="inferred from homology"/>
<evidence type="ECO:0000256" key="6">
    <source>
        <dbReference type="SAM" id="Phobius"/>
    </source>
</evidence>
<dbReference type="GO" id="GO:0000271">
    <property type="term" value="P:polysaccharide biosynthetic process"/>
    <property type="evidence" value="ECO:0007669"/>
    <property type="project" value="InterPro"/>
</dbReference>
<name>A0A327XV48_9RHOB</name>
<feature type="transmembrane region" description="Helical" evidence="6">
    <location>
        <begin position="140"/>
        <end position="159"/>
    </location>
</feature>
<feature type="transmembrane region" description="Helical" evidence="6">
    <location>
        <begin position="76"/>
        <end position="93"/>
    </location>
</feature>
<dbReference type="InterPro" id="IPR007267">
    <property type="entry name" value="GtrA_DPMS_TM"/>
</dbReference>
<comment type="similarity">
    <text evidence="2">Belongs to the GtrA family.</text>
</comment>
<dbReference type="AlphaFoldDB" id="A0A327XV48"/>
<dbReference type="Proteomes" id="UP000249165">
    <property type="component" value="Unassembled WGS sequence"/>
</dbReference>
<evidence type="ECO:0000313" key="9">
    <source>
        <dbReference type="Proteomes" id="UP000249165"/>
    </source>
</evidence>
<feature type="transmembrane region" description="Helical" evidence="6">
    <location>
        <begin position="47"/>
        <end position="70"/>
    </location>
</feature>
<dbReference type="PANTHER" id="PTHR38459:SF6">
    <property type="entry name" value="ARABINOGALACTAN BIOSYNTHESIS RECRUITING PROTEIN RV3789"/>
    <property type="match status" value="1"/>
</dbReference>
<evidence type="ECO:0000259" key="7">
    <source>
        <dbReference type="Pfam" id="PF04138"/>
    </source>
</evidence>